<comment type="caution">
    <text evidence="2">The sequence shown here is derived from an EMBL/GenBank/DDBJ whole genome shotgun (WGS) entry which is preliminary data.</text>
</comment>
<dbReference type="RefSeq" id="WP_240574310.1">
    <property type="nucleotide sequence ID" value="NZ_CP136709.1"/>
</dbReference>
<proteinExistence type="predicted"/>
<sequence length="208" mass="24296">MNIEKLKDTGERVFTIILIFGIILMVINSINDHESLQQHKKYGIGKVIKKGGRHNDIIYFSFFYNGKKYQTSSKHDFFNLNDEVKINGFYKVEFDITNPENSNIYITKKPLNPFKLLAQGIEIDASIDKFSHSFKNSADLNISYTYGNENFTFRCRYLLDSLPCGSFENCKNADSIKIIICKLFPELNNLYLESHDRQRLRNLYKSFL</sequence>
<accession>A0ABS9RKD3</accession>
<feature type="transmembrane region" description="Helical" evidence="1">
    <location>
        <begin position="12"/>
        <end position="30"/>
    </location>
</feature>
<keyword evidence="3" id="KW-1185">Reference proteome</keyword>
<evidence type="ECO:0000313" key="2">
    <source>
        <dbReference type="EMBL" id="MCH4553404.1"/>
    </source>
</evidence>
<name>A0ABS9RKD3_9FLAO</name>
<evidence type="ECO:0000313" key="3">
    <source>
        <dbReference type="Proteomes" id="UP001156141"/>
    </source>
</evidence>
<dbReference type="EMBL" id="JAKVQD010000005">
    <property type="protein sequence ID" value="MCH4553404.1"/>
    <property type="molecule type" value="Genomic_DNA"/>
</dbReference>
<protein>
    <submittedName>
        <fullName evidence="2">Uncharacterized protein</fullName>
    </submittedName>
</protein>
<keyword evidence="1" id="KW-1133">Transmembrane helix</keyword>
<keyword evidence="1" id="KW-0812">Transmembrane</keyword>
<reference evidence="2" key="1">
    <citation type="submission" date="2022-02" db="EMBL/GenBank/DDBJ databases">
        <title>Aestuariibaculum sp., a marine bacterium isolated from sediment in Guangxi.</title>
        <authorList>
            <person name="Ying J."/>
        </authorList>
    </citation>
    <scope>NUCLEOTIDE SEQUENCE</scope>
    <source>
        <strain evidence="2">L182</strain>
    </source>
</reference>
<evidence type="ECO:0000256" key="1">
    <source>
        <dbReference type="SAM" id="Phobius"/>
    </source>
</evidence>
<dbReference type="Proteomes" id="UP001156141">
    <property type="component" value="Unassembled WGS sequence"/>
</dbReference>
<organism evidence="2 3">
    <name type="scientific">Aestuariibaculum lutulentum</name>
    <dbReference type="NCBI Taxonomy" id="2920935"/>
    <lineage>
        <taxon>Bacteria</taxon>
        <taxon>Pseudomonadati</taxon>
        <taxon>Bacteroidota</taxon>
        <taxon>Flavobacteriia</taxon>
        <taxon>Flavobacteriales</taxon>
        <taxon>Flavobacteriaceae</taxon>
    </lineage>
</organism>
<gene>
    <name evidence="2" type="ORF">MKW35_12305</name>
</gene>
<keyword evidence="1" id="KW-0472">Membrane</keyword>